<evidence type="ECO:0000256" key="3">
    <source>
        <dbReference type="ARBA" id="ARBA00023136"/>
    </source>
</evidence>
<feature type="transmembrane region" description="Helical" evidence="4">
    <location>
        <begin position="267"/>
        <end position="288"/>
    </location>
</feature>
<feature type="transmembrane region" description="Helical" evidence="4">
    <location>
        <begin position="140"/>
        <end position="159"/>
    </location>
</feature>
<evidence type="ECO:0000313" key="6">
    <source>
        <dbReference type="Proteomes" id="UP001162880"/>
    </source>
</evidence>
<feature type="transmembrane region" description="Helical" evidence="4">
    <location>
        <begin position="20"/>
        <end position="42"/>
    </location>
</feature>
<feature type="transmembrane region" description="Helical" evidence="4">
    <location>
        <begin position="49"/>
        <end position="68"/>
    </location>
</feature>
<comment type="caution">
    <text evidence="5">The sequence shown here is derived from an EMBL/GenBank/DDBJ whole genome shotgun (WGS) entry which is preliminary data.</text>
</comment>
<feature type="transmembrane region" description="Helical" evidence="4">
    <location>
        <begin position="109"/>
        <end position="128"/>
    </location>
</feature>
<reference evidence="5" key="1">
    <citation type="submission" date="2022-03" db="EMBL/GenBank/DDBJ databases">
        <title>Identification of a novel bacterium isolated from mangrove sediments.</title>
        <authorList>
            <person name="Pan X."/>
        </authorList>
    </citation>
    <scope>NUCLEOTIDE SEQUENCE</scope>
    <source>
        <strain evidence="5">B2580</strain>
    </source>
</reference>
<feature type="transmembrane region" description="Helical" evidence="4">
    <location>
        <begin position="217"/>
        <end position="237"/>
    </location>
</feature>
<feature type="transmembrane region" description="Helical" evidence="4">
    <location>
        <begin position="300"/>
        <end position="322"/>
    </location>
</feature>
<feature type="transmembrane region" description="Helical" evidence="4">
    <location>
        <begin position="74"/>
        <end position="97"/>
    </location>
</feature>
<dbReference type="Gene3D" id="1.20.1250.20">
    <property type="entry name" value="MFS general substrate transporter like domains"/>
    <property type="match status" value="2"/>
</dbReference>
<keyword evidence="3 4" id="KW-0472">Membrane</keyword>
<name>A0ABT0B3Q2_9SPHN</name>
<dbReference type="InterPro" id="IPR011701">
    <property type="entry name" value="MFS"/>
</dbReference>
<protein>
    <submittedName>
        <fullName evidence="5">MFS transporter</fullName>
    </submittedName>
</protein>
<evidence type="ECO:0000313" key="5">
    <source>
        <dbReference type="EMBL" id="MCJ2179682.1"/>
    </source>
</evidence>
<dbReference type="Proteomes" id="UP001162880">
    <property type="component" value="Unassembled WGS sequence"/>
</dbReference>
<keyword evidence="1 4" id="KW-0812">Transmembrane</keyword>
<evidence type="ECO:0000256" key="2">
    <source>
        <dbReference type="ARBA" id="ARBA00022989"/>
    </source>
</evidence>
<evidence type="ECO:0000256" key="4">
    <source>
        <dbReference type="SAM" id="Phobius"/>
    </source>
</evidence>
<keyword evidence="2 4" id="KW-1133">Transmembrane helix</keyword>
<dbReference type="EMBL" id="JALHLE010000021">
    <property type="protein sequence ID" value="MCJ2179682.1"/>
    <property type="molecule type" value="Genomic_DNA"/>
</dbReference>
<organism evidence="5 6">
    <name type="scientific">Novosphingobium album</name>
    <name type="common">ex Hu et al. 2023</name>
    <dbReference type="NCBI Taxonomy" id="2930093"/>
    <lineage>
        <taxon>Bacteria</taxon>
        <taxon>Pseudomonadati</taxon>
        <taxon>Pseudomonadota</taxon>
        <taxon>Alphaproteobacteria</taxon>
        <taxon>Sphingomonadales</taxon>
        <taxon>Sphingomonadaceae</taxon>
        <taxon>Novosphingobium</taxon>
    </lineage>
</organism>
<gene>
    <name evidence="5" type="ORF">MTR64_14000</name>
</gene>
<evidence type="ECO:0000256" key="1">
    <source>
        <dbReference type="ARBA" id="ARBA00022692"/>
    </source>
</evidence>
<feature type="transmembrane region" description="Helical" evidence="4">
    <location>
        <begin position="244"/>
        <end position="261"/>
    </location>
</feature>
<accession>A0ABT0B3Q2</accession>
<feature type="transmembrane region" description="Helical" evidence="4">
    <location>
        <begin position="328"/>
        <end position="347"/>
    </location>
</feature>
<dbReference type="InterPro" id="IPR036259">
    <property type="entry name" value="MFS_trans_sf"/>
</dbReference>
<keyword evidence="6" id="KW-1185">Reference proteome</keyword>
<proteinExistence type="predicted"/>
<feature type="transmembrane region" description="Helical" evidence="4">
    <location>
        <begin position="180"/>
        <end position="205"/>
    </location>
</feature>
<sequence length="362" mass="37466">MKPVLITRFVEQAHYSSSLAGLAAAMPFVGGIASSVLMPWLFRHVGARSAMVVFATGLALCEACNALIFTMPVLILLGQFLAGICGGVLMGMASRLIAVSDRSEQNFGIVDMVGVLAMSFMIAGFGSAVEWDGLRGGFSAAAGLCALFTMIIQWCRAGLPKPHGPAELDRAPPFTISWRAGAIIAMGVLFVTFSGLGFAFMITVARNLGMTYDEASSAIGVVLFISASGCLIGGWCAAKFGPKLPLIAAFAVCALGWHTALNASSQWAFLLGLGPAIFALQFCFPVLLTLAGSFDNEGRLAAIAAPIIVSGFAWAAILAGFLVDLRGIGVLSAANAAGMVLCTLLVLGGTSKPSSQKPKQMA</sequence>
<dbReference type="SUPFAM" id="SSF103473">
    <property type="entry name" value="MFS general substrate transporter"/>
    <property type="match status" value="1"/>
</dbReference>
<dbReference type="Pfam" id="PF07690">
    <property type="entry name" value="MFS_1"/>
    <property type="match status" value="1"/>
</dbReference>